<comment type="similarity">
    <text evidence="1">Belongs to the cytochrome P450 family.</text>
</comment>
<dbReference type="SUPFAM" id="SSF48264">
    <property type="entry name" value="Cytochrome P450"/>
    <property type="match status" value="1"/>
</dbReference>
<dbReference type="Pfam" id="PF00067">
    <property type="entry name" value="p450"/>
    <property type="match status" value="1"/>
</dbReference>
<dbReference type="InterPro" id="IPR001128">
    <property type="entry name" value="Cyt_P450"/>
</dbReference>
<dbReference type="Gene3D" id="1.10.630.10">
    <property type="entry name" value="Cytochrome P450"/>
    <property type="match status" value="1"/>
</dbReference>
<feature type="transmembrane region" description="Helical" evidence="4">
    <location>
        <begin position="26"/>
        <end position="45"/>
    </location>
</feature>
<dbReference type="InterPro" id="IPR050182">
    <property type="entry name" value="Cytochrome_P450_fam2"/>
</dbReference>
<evidence type="ECO:0000256" key="2">
    <source>
        <dbReference type="ARBA" id="ARBA00022723"/>
    </source>
</evidence>
<protein>
    <submittedName>
        <fullName evidence="5">Cytochrome P450 2C21</fullName>
    </submittedName>
</protein>
<evidence type="ECO:0000313" key="6">
    <source>
        <dbReference type="Proteomes" id="UP001152320"/>
    </source>
</evidence>
<keyword evidence="4" id="KW-0472">Membrane</keyword>
<keyword evidence="6" id="KW-1185">Reference proteome</keyword>
<dbReference type="OrthoDB" id="1470350at2759"/>
<reference evidence="5" key="1">
    <citation type="submission" date="2021-10" db="EMBL/GenBank/DDBJ databases">
        <title>Tropical sea cucumber genome reveals ecological adaptation and Cuvierian tubules defense mechanism.</title>
        <authorList>
            <person name="Chen T."/>
        </authorList>
    </citation>
    <scope>NUCLEOTIDE SEQUENCE</scope>
    <source>
        <strain evidence="5">Nanhai2018</strain>
        <tissue evidence="5">Muscle</tissue>
    </source>
</reference>
<feature type="transmembrane region" description="Helical" evidence="4">
    <location>
        <begin position="310"/>
        <end position="338"/>
    </location>
</feature>
<keyword evidence="4" id="KW-1133">Transmembrane helix</keyword>
<evidence type="ECO:0000313" key="5">
    <source>
        <dbReference type="EMBL" id="KAJ8045493.1"/>
    </source>
</evidence>
<evidence type="ECO:0000256" key="4">
    <source>
        <dbReference type="SAM" id="Phobius"/>
    </source>
</evidence>
<dbReference type="GO" id="GO:0005506">
    <property type="term" value="F:iron ion binding"/>
    <property type="evidence" value="ECO:0007669"/>
    <property type="project" value="InterPro"/>
</dbReference>
<dbReference type="GO" id="GO:0020037">
    <property type="term" value="F:heme binding"/>
    <property type="evidence" value="ECO:0007669"/>
    <property type="project" value="InterPro"/>
</dbReference>
<dbReference type="InterPro" id="IPR002401">
    <property type="entry name" value="Cyt_P450_E_grp-I"/>
</dbReference>
<dbReference type="GO" id="GO:0004497">
    <property type="term" value="F:monooxygenase activity"/>
    <property type="evidence" value="ECO:0007669"/>
    <property type="project" value="InterPro"/>
</dbReference>
<evidence type="ECO:0000256" key="1">
    <source>
        <dbReference type="ARBA" id="ARBA00010617"/>
    </source>
</evidence>
<dbReference type="AlphaFoldDB" id="A0A9Q1HHY1"/>
<dbReference type="PANTHER" id="PTHR24300">
    <property type="entry name" value="CYTOCHROME P450 508A4-RELATED"/>
    <property type="match status" value="1"/>
</dbReference>
<proteinExistence type="inferred from homology"/>
<dbReference type="InterPro" id="IPR036396">
    <property type="entry name" value="Cyt_P450_sf"/>
</dbReference>
<keyword evidence="4" id="KW-0812">Transmembrane</keyword>
<comment type="caution">
    <text evidence="5">The sequence shown here is derived from an EMBL/GenBank/DDBJ whole genome shotgun (WGS) entry which is preliminary data.</text>
</comment>
<dbReference type="EMBL" id="JAIZAY010000003">
    <property type="protein sequence ID" value="KAJ8045493.1"/>
    <property type="molecule type" value="Genomic_DNA"/>
</dbReference>
<dbReference type="PRINTS" id="PR00463">
    <property type="entry name" value="EP450I"/>
</dbReference>
<keyword evidence="2" id="KW-0479">Metal-binding</keyword>
<dbReference type="Proteomes" id="UP001152320">
    <property type="component" value="Chromosome 3"/>
</dbReference>
<accession>A0A9Q1HHY1</accession>
<evidence type="ECO:0000256" key="3">
    <source>
        <dbReference type="ARBA" id="ARBA00023004"/>
    </source>
</evidence>
<dbReference type="GO" id="GO:0016705">
    <property type="term" value="F:oxidoreductase activity, acting on paired donors, with incorporation or reduction of molecular oxygen"/>
    <property type="evidence" value="ECO:0007669"/>
    <property type="project" value="InterPro"/>
</dbReference>
<name>A0A9Q1HHY1_HOLLE</name>
<gene>
    <name evidence="5" type="ORF">HOLleu_08513</name>
</gene>
<keyword evidence="3" id="KW-0408">Iron</keyword>
<organism evidence="5 6">
    <name type="scientific">Holothuria leucospilota</name>
    <name type="common">Black long sea cucumber</name>
    <name type="synonym">Mertensiothuria leucospilota</name>
    <dbReference type="NCBI Taxonomy" id="206669"/>
    <lineage>
        <taxon>Eukaryota</taxon>
        <taxon>Metazoa</taxon>
        <taxon>Echinodermata</taxon>
        <taxon>Eleutherozoa</taxon>
        <taxon>Echinozoa</taxon>
        <taxon>Holothuroidea</taxon>
        <taxon>Aspidochirotacea</taxon>
        <taxon>Aspidochirotida</taxon>
        <taxon>Holothuriidae</taxon>
        <taxon>Holothuria</taxon>
    </lineage>
</organism>
<sequence>MASRVGKLPQVVTFVLRIILRRQKTVLGTFGICLLGVLAFLWRQLEKSRRRLPPGPWGLPVVGILPHLIAVDNPGRKIKNMSQIYGPILYTKIGSYWAVFLNDSELIEESICQREKLFHMEEGYRHIFEDLTFSFDLPKCGLSAKNQSERRLVYKVLHNLASENTIQDIENKINRWCIEMINKIEIHAENETPVNPLTMLMGSIPNLYLSIIFNTNFDREDVDYKLFLKHFCHFDGSNSRNCVTHQANLLLPFVNNMPGNGSKYWKDLVACMENKLNMERDEISNAVEDFLTGIEKEDRNSLDSRFTMNLLFVFALTYIGEGSLSIAVSLCWLLLYMVKYPHIQNNVQSELDGIINRGRSPHFADFSELPYLAAVIQESLRHSPSAYMSLQYQTEAEVPLRGYSVPQGTYVFHNLWSILHDSKQYPLPHKFNPDRFLRDHRRLFVKDDRIRFLQFGSNATKVPSVTENMRTLLFSNILHCFSLTSDIRTDDISLDGENGLIRYPQDYRIIFCKRDVLQNYQQ</sequence>